<gene>
    <name evidence="2" type="ORF">LTR36_006751</name>
</gene>
<reference evidence="2 3" key="1">
    <citation type="submission" date="2021-11" db="EMBL/GenBank/DDBJ databases">
        <title>Black yeast isolated from Biological Soil Crust.</title>
        <authorList>
            <person name="Kurbessoian T."/>
        </authorList>
    </citation>
    <scope>NUCLEOTIDE SEQUENCE [LARGE SCALE GENOMIC DNA]</scope>
    <source>
        <strain evidence="2 3">CCFEE 5522</strain>
    </source>
</reference>
<evidence type="ECO:0000313" key="2">
    <source>
        <dbReference type="EMBL" id="KAK4542499.1"/>
    </source>
</evidence>
<keyword evidence="1" id="KW-0472">Membrane</keyword>
<protein>
    <submittedName>
        <fullName evidence="2">Uncharacterized protein</fullName>
    </submittedName>
</protein>
<dbReference type="Pfam" id="PF14087">
    <property type="entry name" value="DUF4267"/>
    <property type="match status" value="1"/>
</dbReference>
<dbReference type="EMBL" id="JAVFHQ010000041">
    <property type="protein sequence ID" value="KAK4542499.1"/>
    <property type="molecule type" value="Genomic_DNA"/>
</dbReference>
<name>A0AAV9JCI6_9PEZI</name>
<sequence>MSSAFNNFRAGLPPPAECLAIGVGCMELTMFGLAGILNPVEFAKGFGVPMTSPSSTGSHAGALEASSEDKTTSEKVKNTQEAYIAAIAARNLQNGILLLTLGCYVRDRRALGIAVAAGLVTTVADAFIVQAYGVKDAMFGHLIGIANSLLIGGSLLYWGRDDKLW</sequence>
<dbReference type="Proteomes" id="UP001324427">
    <property type="component" value="Unassembled WGS sequence"/>
</dbReference>
<keyword evidence="3" id="KW-1185">Reference proteome</keyword>
<accession>A0AAV9JCI6</accession>
<comment type="caution">
    <text evidence="2">The sequence shown here is derived from an EMBL/GenBank/DDBJ whole genome shotgun (WGS) entry which is preliminary data.</text>
</comment>
<proteinExistence type="predicted"/>
<dbReference type="InterPro" id="IPR025363">
    <property type="entry name" value="DUF4267"/>
</dbReference>
<keyword evidence="1" id="KW-1133">Transmembrane helix</keyword>
<feature type="transmembrane region" description="Helical" evidence="1">
    <location>
        <begin position="138"/>
        <end position="158"/>
    </location>
</feature>
<evidence type="ECO:0000313" key="3">
    <source>
        <dbReference type="Proteomes" id="UP001324427"/>
    </source>
</evidence>
<evidence type="ECO:0000256" key="1">
    <source>
        <dbReference type="SAM" id="Phobius"/>
    </source>
</evidence>
<keyword evidence="1" id="KW-0812">Transmembrane</keyword>
<organism evidence="2 3">
    <name type="scientific">Oleoguttula mirabilis</name>
    <dbReference type="NCBI Taxonomy" id="1507867"/>
    <lineage>
        <taxon>Eukaryota</taxon>
        <taxon>Fungi</taxon>
        <taxon>Dikarya</taxon>
        <taxon>Ascomycota</taxon>
        <taxon>Pezizomycotina</taxon>
        <taxon>Dothideomycetes</taxon>
        <taxon>Dothideomycetidae</taxon>
        <taxon>Mycosphaerellales</taxon>
        <taxon>Teratosphaeriaceae</taxon>
        <taxon>Oleoguttula</taxon>
    </lineage>
</organism>
<dbReference type="AlphaFoldDB" id="A0AAV9JCI6"/>
<feature type="transmembrane region" description="Helical" evidence="1">
    <location>
        <begin position="110"/>
        <end position="132"/>
    </location>
</feature>